<dbReference type="InterPro" id="IPR011993">
    <property type="entry name" value="PH-like_dom_sf"/>
</dbReference>
<dbReference type="SUPFAM" id="SSF50729">
    <property type="entry name" value="PH domain-like"/>
    <property type="match status" value="1"/>
</dbReference>
<dbReference type="InterPro" id="IPR051133">
    <property type="entry name" value="Adapter_Engulfment-Domain"/>
</dbReference>
<dbReference type="Gene3D" id="2.30.29.30">
    <property type="entry name" value="Pleckstrin-homology domain (PH domain)/Phosphotyrosine-binding domain (PTB)"/>
    <property type="match status" value="1"/>
</dbReference>
<dbReference type="AlphaFoldDB" id="A0A8I6SR57"/>
<dbReference type="EnsemblMetazoa" id="XM_024230015.1">
    <property type="protein sequence ID" value="XP_024085783.1"/>
    <property type="gene ID" value="LOC106669129"/>
</dbReference>
<feature type="domain" description="PID" evidence="1">
    <location>
        <begin position="43"/>
        <end position="123"/>
    </location>
</feature>
<accession>A0A8I6SR57</accession>
<evidence type="ECO:0000259" key="1">
    <source>
        <dbReference type="PROSITE" id="PS01179"/>
    </source>
</evidence>
<name>A0A8I6SR57_CIMLE</name>
<proteinExistence type="predicted"/>
<dbReference type="PROSITE" id="PS01179">
    <property type="entry name" value="PID"/>
    <property type="match status" value="1"/>
</dbReference>
<dbReference type="KEGG" id="clec:106669129"/>
<keyword evidence="3" id="KW-1185">Reference proteome</keyword>
<dbReference type="OMA" id="AFHLWQM"/>
<dbReference type="PANTHER" id="PTHR11232:SF74">
    <property type="entry name" value="PTB DOMAIN-CONTAINING ADAPTER PROTEIN CED-6-LIKE PROTEIN"/>
    <property type="match status" value="1"/>
</dbReference>
<dbReference type="Proteomes" id="UP000494040">
    <property type="component" value="Unassembled WGS sequence"/>
</dbReference>
<protein>
    <recommendedName>
        <fullName evidence="1">PID domain-containing protein</fullName>
    </recommendedName>
</protein>
<evidence type="ECO:0000313" key="3">
    <source>
        <dbReference type="Proteomes" id="UP000494040"/>
    </source>
</evidence>
<dbReference type="InterPro" id="IPR006020">
    <property type="entry name" value="PTB/PI_dom"/>
</dbReference>
<evidence type="ECO:0000313" key="2">
    <source>
        <dbReference type="EnsemblMetazoa" id="XP_024085783.1"/>
    </source>
</evidence>
<reference evidence="2" key="1">
    <citation type="submission" date="2022-01" db="UniProtKB">
        <authorList>
            <consortium name="EnsemblMetazoa"/>
        </authorList>
    </citation>
    <scope>IDENTIFICATION</scope>
</reference>
<dbReference type="GeneID" id="106669129"/>
<organism evidence="2 3">
    <name type="scientific">Cimex lectularius</name>
    <name type="common">Bed bug</name>
    <name type="synonym">Acanthia lectularia</name>
    <dbReference type="NCBI Taxonomy" id="79782"/>
    <lineage>
        <taxon>Eukaryota</taxon>
        <taxon>Metazoa</taxon>
        <taxon>Ecdysozoa</taxon>
        <taxon>Arthropoda</taxon>
        <taxon>Hexapoda</taxon>
        <taxon>Insecta</taxon>
        <taxon>Pterygota</taxon>
        <taxon>Neoptera</taxon>
        <taxon>Paraneoptera</taxon>
        <taxon>Hemiptera</taxon>
        <taxon>Heteroptera</taxon>
        <taxon>Panheteroptera</taxon>
        <taxon>Cimicomorpha</taxon>
        <taxon>Cimicidae</taxon>
        <taxon>Cimex</taxon>
    </lineage>
</organism>
<dbReference type="Pfam" id="PF00640">
    <property type="entry name" value="PID"/>
    <property type="match status" value="1"/>
</dbReference>
<dbReference type="RefSeq" id="XP_024085783.1">
    <property type="nucleotide sequence ID" value="XM_024230015.1"/>
</dbReference>
<dbReference type="SMART" id="SM00462">
    <property type="entry name" value="PTB"/>
    <property type="match status" value="1"/>
</dbReference>
<dbReference type="OrthoDB" id="6575693at2759"/>
<sequence>TAYFFLLKLIPVPWNFKIVFKYKTKVSFCVFQAKSNSKKGRSVQFAINLRGVTVIESDTQTRLMDISLYRISYCSADATYGHVFAFISTNENDSLTCHAFLCSKRKMAQLISITVAQTFNTAFHLWQMTHNGMMPSMKEKSMDNFITGCIKSRDAEENRPTNVIQQVLAPIPMLIDLTTPISEKPPRQWTSFDD</sequence>
<dbReference type="PANTHER" id="PTHR11232">
    <property type="entry name" value="PHOSPHOTYROSINE INTERACTION DOMAIN-CONTAINING FAMILY MEMBER"/>
    <property type="match status" value="1"/>
</dbReference>